<evidence type="ECO:0000259" key="3">
    <source>
        <dbReference type="PROSITE" id="PS51186"/>
    </source>
</evidence>
<dbReference type="Gene3D" id="3.40.630.30">
    <property type="match status" value="1"/>
</dbReference>
<evidence type="ECO:0000256" key="1">
    <source>
        <dbReference type="ARBA" id="ARBA00022679"/>
    </source>
</evidence>
<dbReference type="EMBL" id="FQTW01000001">
    <property type="protein sequence ID" value="SHE32690.1"/>
    <property type="molecule type" value="Genomic_DNA"/>
</dbReference>
<keyword evidence="2" id="KW-0012">Acyltransferase</keyword>
<dbReference type="RefSeq" id="WP_073190795.1">
    <property type="nucleotide sequence ID" value="NZ_FQTW01000001.1"/>
</dbReference>
<dbReference type="GO" id="GO:0016747">
    <property type="term" value="F:acyltransferase activity, transferring groups other than amino-acyl groups"/>
    <property type="evidence" value="ECO:0007669"/>
    <property type="project" value="InterPro"/>
</dbReference>
<sequence length="162" mass="18731">MKSIEIRPIQAQDNRPVAALIRFVLEEQNAPKTGTAYADPILDTLYEHYQSQKRANYFVLLEGNEILGCAGIAQLEGESQDICELQKMYFHPKVRGRGLGTKMMQYCLDFAREQGYTQCYIETLPWMKAAQKLYQRTGFKYIDHRMGNTGHHSCDVWMLKTL</sequence>
<accession>A0A1M4SKF9</accession>
<name>A0A1M4SKF9_9FLAO</name>
<dbReference type="Proteomes" id="UP000184462">
    <property type="component" value="Unassembled WGS sequence"/>
</dbReference>
<dbReference type="InterPro" id="IPR016181">
    <property type="entry name" value="Acyl_CoA_acyltransferase"/>
</dbReference>
<dbReference type="OrthoDB" id="5419426at2"/>
<dbReference type="CDD" id="cd04301">
    <property type="entry name" value="NAT_SF"/>
    <property type="match status" value="1"/>
</dbReference>
<dbReference type="PANTHER" id="PTHR43877:SF2">
    <property type="entry name" value="AMINOALKYLPHOSPHONATE N-ACETYLTRANSFERASE-RELATED"/>
    <property type="match status" value="1"/>
</dbReference>
<dbReference type="PROSITE" id="PS51186">
    <property type="entry name" value="GNAT"/>
    <property type="match status" value="1"/>
</dbReference>
<reference evidence="4 5" key="1">
    <citation type="submission" date="2016-11" db="EMBL/GenBank/DDBJ databases">
        <authorList>
            <person name="Jaros S."/>
            <person name="Januszkiewicz K."/>
            <person name="Wedrychowicz H."/>
        </authorList>
    </citation>
    <scope>NUCLEOTIDE SEQUENCE [LARGE SCALE GENOMIC DNA]</scope>
    <source>
        <strain evidence="4 5">DSM 25661</strain>
    </source>
</reference>
<proteinExistence type="predicted"/>
<keyword evidence="1 4" id="KW-0808">Transferase</keyword>
<evidence type="ECO:0000313" key="4">
    <source>
        <dbReference type="EMBL" id="SHE32690.1"/>
    </source>
</evidence>
<gene>
    <name evidence="4" type="ORF">SAMN05444278_101206</name>
</gene>
<dbReference type="AlphaFoldDB" id="A0A1M4SKF9"/>
<dbReference type="InterPro" id="IPR000182">
    <property type="entry name" value="GNAT_dom"/>
</dbReference>
<dbReference type="STRING" id="1155689.SAMN05444278_101206"/>
<dbReference type="PANTHER" id="PTHR43877">
    <property type="entry name" value="AMINOALKYLPHOSPHONATE N-ACETYLTRANSFERASE-RELATED-RELATED"/>
    <property type="match status" value="1"/>
</dbReference>
<keyword evidence="5" id="KW-1185">Reference proteome</keyword>
<dbReference type="Pfam" id="PF00583">
    <property type="entry name" value="Acetyltransf_1"/>
    <property type="match status" value="1"/>
</dbReference>
<evidence type="ECO:0000313" key="5">
    <source>
        <dbReference type="Proteomes" id="UP000184462"/>
    </source>
</evidence>
<protein>
    <submittedName>
        <fullName evidence="4">Putative acetyltransferase</fullName>
    </submittedName>
</protein>
<evidence type="ECO:0000256" key="2">
    <source>
        <dbReference type="ARBA" id="ARBA00023315"/>
    </source>
</evidence>
<organism evidence="4 5">
    <name type="scientific">Psychroflexus salarius</name>
    <dbReference type="NCBI Taxonomy" id="1155689"/>
    <lineage>
        <taxon>Bacteria</taxon>
        <taxon>Pseudomonadati</taxon>
        <taxon>Bacteroidota</taxon>
        <taxon>Flavobacteriia</taxon>
        <taxon>Flavobacteriales</taxon>
        <taxon>Flavobacteriaceae</taxon>
        <taxon>Psychroflexus</taxon>
    </lineage>
</organism>
<dbReference type="SUPFAM" id="SSF55729">
    <property type="entry name" value="Acyl-CoA N-acyltransferases (Nat)"/>
    <property type="match status" value="1"/>
</dbReference>
<dbReference type="InterPro" id="IPR050832">
    <property type="entry name" value="Bact_Acetyltransf"/>
</dbReference>
<feature type="domain" description="N-acetyltransferase" evidence="3">
    <location>
        <begin position="4"/>
        <end position="162"/>
    </location>
</feature>